<organism evidence="2">
    <name type="scientific">Salmonella newport</name>
    <dbReference type="NCBI Taxonomy" id="108619"/>
    <lineage>
        <taxon>Bacteria</taxon>
        <taxon>Pseudomonadati</taxon>
        <taxon>Pseudomonadota</taxon>
        <taxon>Gammaproteobacteria</taxon>
        <taxon>Enterobacterales</taxon>
        <taxon>Enterobacteriaceae</taxon>
        <taxon>Salmonella</taxon>
    </lineage>
</organism>
<name>A0A5Y2FFL7_SALNE</name>
<dbReference type="EMBL" id="AAIFEU010000011">
    <property type="protein sequence ID" value="ECD6073561.1"/>
    <property type="molecule type" value="Genomic_DNA"/>
</dbReference>
<dbReference type="SUPFAM" id="SSF46689">
    <property type="entry name" value="Homeodomain-like"/>
    <property type="match status" value="1"/>
</dbReference>
<evidence type="ECO:0000259" key="1">
    <source>
        <dbReference type="Pfam" id="PF08765"/>
    </source>
</evidence>
<dbReference type="AlphaFoldDB" id="A0A5Y2FFL7"/>
<dbReference type="InterPro" id="IPR009057">
    <property type="entry name" value="Homeodomain-like_sf"/>
</dbReference>
<dbReference type="InterPro" id="IPR036388">
    <property type="entry name" value="WH-like_DNA-bd_sf"/>
</dbReference>
<protein>
    <recommendedName>
        <fullName evidence="1">Mor transcription activator domain-containing protein</fullName>
    </recommendedName>
</protein>
<dbReference type="Pfam" id="PF08765">
    <property type="entry name" value="Mor"/>
    <property type="match status" value="1"/>
</dbReference>
<dbReference type="Gene3D" id="1.10.10.10">
    <property type="entry name" value="Winged helix-like DNA-binding domain superfamily/Winged helix DNA-binding domain"/>
    <property type="match status" value="1"/>
</dbReference>
<evidence type="ECO:0000313" key="2">
    <source>
        <dbReference type="EMBL" id="ECD6073561.1"/>
    </source>
</evidence>
<dbReference type="Proteomes" id="UP000839738">
    <property type="component" value="Unassembled WGS sequence"/>
</dbReference>
<comment type="caution">
    <text evidence="2">The sequence shown here is derived from an EMBL/GenBank/DDBJ whole genome shotgun (WGS) entry which is preliminary data.</text>
</comment>
<proteinExistence type="predicted"/>
<feature type="domain" description="Mor transcription activator" evidence="1">
    <location>
        <begin position="21"/>
        <end position="112"/>
    </location>
</feature>
<dbReference type="InterPro" id="IPR014875">
    <property type="entry name" value="Mor_transcription_activator"/>
</dbReference>
<gene>
    <name evidence="2" type="ORF">E2D65_13545</name>
</gene>
<sequence>MNRNNLDSMARYISSERIQGIPDSFYDLIDIFESELKESGLECARKVAGKLVVLQAWQCGGRGVYFPSLKRLAALTRQNDILNDYYRNNISVAEIVDKYHITQGAVYQILREKPLPDKR</sequence>
<accession>A0A5Y2FFL7</accession>
<reference evidence="2" key="1">
    <citation type="submission" date="2019-03" db="EMBL/GenBank/DDBJ databases">
        <authorList>
            <person name="Ashton P.M."/>
            <person name="Dallman T."/>
            <person name="Nair S."/>
            <person name="De Pinna E."/>
            <person name="Peters T."/>
            <person name="Grant K."/>
        </authorList>
    </citation>
    <scope>NUCLEOTIDE SEQUENCE [LARGE SCALE GENOMIC DNA]</scope>
    <source>
        <strain evidence="2">161826</strain>
    </source>
</reference>